<evidence type="ECO:0000313" key="1">
    <source>
        <dbReference type="EMBL" id="GEM77183.1"/>
    </source>
</evidence>
<proteinExistence type="predicted"/>
<accession>A0A511QIQ3</accession>
<keyword evidence="2" id="KW-1185">Reference proteome</keyword>
<dbReference type="OrthoDB" id="5821291at2"/>
<dbReference type="EMBL" id="BJXJ01000043">
    <property type="protein sequence ID" value="GEM77183.1"/>
    <property type="molecule type" value="Genomic_DNA"/>
</dbReference>
<evidence type="ECO:0000313" key="2">
    <source>
        <dbReference type="Proteomes" id="UP000321922"/>
    </source>
</evidence>
<name>A0A511QIQ3_9VIBR</name>
<dbReference type="Proteomes" id="UP000321922">
    <property type="component" value="Unassembled WGS sequence"/>
</dbReference>
<reference evidence="1 2" key="1">
    <citation type="submission" date="2019-07" db="EMBL/GenBank/DDBJ databases">
        <title>Whole genome shotgun sequence of Vibrio sagamiensis NBRC 104589.</title>
        <authorList>
            <person name="Hosoyama A."/>
            <person name="Uohara A."/>
            <person name="Ohji S."/>
            <person name="Ichikawa N."/>
        </authorList>
    </citation>
    <scope>NUCLEOTIDE SEQUENCE [LARGE SCALE GENOMIC DNA]</scope>
    <source>
        <strain evidence="1 2">NBRC 104589</strain>
    </source>
</reference>
<dbReference type="AlphaFoldDB" id="A0A511QIQ3"/>
<protein>
    <submittedName>
        <fullName evidence="1">Uncharacterized protein</fullName>
    </submittedName>
</protein>
<gene>
    <name evidence="1" type="ORF">VSA01S_32950</name>
</gene>
<sequence>MTEFESAQGLIRQSIQRCFGRAMVVVTPQGQEIEVIGYIRSYEKGVNQVHLLATDSELPECCTLLYRDKHYKLVFDAAVKSPRSTSQLMREYVMVLDTRGTKHQWSEF</sequence>
<comment type="caution">
    <text evidence="1">The sequence shown here is derived from an EMBL/GenBank/DDBJ whole genome shotgun (WGS) entry which is preliminary data.</text>
</comment>
<organism evidence="1 2">
    <name type="scientific">Vibrio sagamiensis NBRC 104589</name>
    <dbReference type="NCBI Taxonomy" id="1219064"/>
    <lineage>
        <taxon>Bacteria</taxon>
        <taxon>Pseudomonadati</taxon>
        <taxon>Pseudomonadota</taxon>
        <taxon>Gammaproteobacteria</taxon>
        <taxon>Vibrionales</taxon>
        <taxon>Vibrionaceae</taxon>
        <taxon>Vibrio</taxon>
    </lineage>
</organism>
<dbReference type="RefSeq" id="WP_039979883.1">
    <property type="nucleotide sequence ID" value="NZ_BAOJ01000022.1"/>
</dbReference>